<proteinExistence type="predicted"/>
<feature type="region of interest" description="Disordered" evidence="1">
    <location>
        <begin position="33"/>
        <end position="75"/>
    </location>
</feature>
<sequence>MENPFGIGLLIIAGIIYKVYKSFQEEQNKAKERMEKLKRQQQTVTKQADIPMPKRQMRHPAPNIPHQKQETVQQKPRFEDYPEFREVQKPIVKEDVIYRKEMPEEVVHIQEMKRIQKERYSTQKSKDTTNKLKHVELQPLEEHGFDLRQAVIQEAILRRPYQD</sequence>
<evidence type="ECO:0000313" key="3">
    <source>
        <dbReference type="Proteomes" id="UP001500101"/>
    </source>
</evidence>
<gene>
    <name evidence="2" type="ORF">GCM10022216_03710</name>
</gene>
<dbReference type="RefSeq" id="WP_344672977.1">
    <property type="nucleotide sequence ID" value="NZ_BAAAZI010000004.1"/>
</dbReference>
<reference evidence="3" key="1">
    <citation type="journal article" date="2019" name="Int. J. Syst. Evol. Microbiol.">
        <title>The Global Catalogue of Microorganisms (GCM) 10K type strain sequencing project: providing services to taxonomists for standard genome sequencing and annotation.</title>
        <authorList>
            <consortium name="The Broad Institute Genomics Platform"/>
            <consortium name="The Broad Institute Genome Sequencing Center for Infectious Disease"/>
            <person name="Wu L."/>
            <person name="Ma J."/>
        </authorList>
    </citation>
    <scope>NUCLEOTIDE SEQUENCE [LARGE SCALE GENOMIC DNA]</scope>
    <source>
        <strain evidence="3">JCM 16704</strain>
    </source>
</reference>
<comment type="caution">
    <text evidence="2">The sequence shown here is derived from an EMBL/GenBank/DDBJ whole genome shotgun (WGS) entry which is preliminary data.</text>
</comment>
<evidence type="ECO:0000256" key="1">
    <source>
        <dbReference type="SAM" id="MobiDB-lite"/>
    </source>
</evidence>
<name>A0ABP7Y8S1_9SPHI</name>
<organism evidence="2 3">
    <name type="scientific">Sphingobacterium kyonggiense</name>
    <dbReference type="NCBI Taxonomy" id="714075"/>
    <lineage>
        <taxon>Bacteria</taxon>
        <taxon>Pseudomonadati</taxon>
        <taxon>Bacteroidota</taxon>
        <taxon>Sphingobacteriia</taxon>
        <taxon>Sphingobacteriales</taxon>
        <taxon>Sphingobacteriaceae</taxon>
        <taxon>Sphingobacterium</taxon>
    </lineage>
</organism>
<accession>A0ABP7Y8S1</accession>
<dbReference type="EMBL" id="BAAAZI010000004">
    <property type="protein sequence ID" value="GAA4132522.1"/>
    <property type="molecule type" value="Genomic_DNA"/>
</dbReference>
<protein>
    <submittedName>
        <fullName evidence="2">Uncharacterized protein</fullName>
    </submittedName>
</protein>
<keyword evidence="3" id="KW-1185">Reference proteome</keyword>
<evidence type="ECO:0000313" key="2">
    <source>
        <dbReference type="EMBL" id="GAA4132522.1"/>
    </source>
</evidence>
<dbReference type="Proteomes" id="UP001500101">
    <property type="component" value="Unassembled WGS sequence"/>
</dbReference>